<keyword evidence="4 7" id="KW-1133">Transmembrane helix</keyword>
<evidence type="ECO:0000313" key="9">
    <source>
        <dbReference type="EMBL" id="PRY65910.1"/>
    </source>
</evidence>
<feature type="transmembrane region" description="Helical" evidence="7">
    <location>
        <begin position="69"/>
        <end position="88"/>
    </location>
</feature>
<keyword evidence="5 7" id="KW-0472">Membrane</keyword>
<dbReference type="Proteomes" id="UP000237983">
    <property type="component" value="Unassembled WGS sequence"/>
</dbReference>
<keyword evidence="10" id="KW-1185">Reference proteome</keyword>
<reference evidence="9 10" key="1">
    <citation type="submission" date="2018-03" db="EMBL/GenBank/DDBJ databases">
        <title>Genomic Encyclopedia of Type Strains, Phase III (KMG-III): the genomes of soil and plant-associated and newly described type strains.</title>
        <authorList>
            <person name="Whitman W."/>
        </authorList>
    </citation>
    <scope>NUCLEOTIDE SEQUENCE [LARGE SCALE GENOMIC DNA]</scope>
    <source>
        <strain evidence="9 10">CGMCC 1.12484</strain>
    </source>
</reference>
<proteinExistence type="inferred from homology"/>
<evidence type="ECO:0000256" key="4">
    <source>
        <dbReference type="ARBA" id="ARBA00022989"/>
    </source>
</evidence>
<feature type="domain" description="Integral membrane bound transporter" evidence="8">
    <location>
        <begin position="31"/>
        <end position="155"/>
    </location>
</feature>
<organism evidence="9 10">
    <name type="scientific">Glaciihabitans tibetensis</name>
    <dbReference type="NCBI Taxonomy" id="1266600"/>
    <lineage>
        <taxon>Bacteria</taxon>
        <taxon>Bacillati</taxon>
        <taxon>Actinomycetota</taxon>
        <taxon>Actinomycetes</taxon>
        <taxon>Micrococcales</taxon>
        <taxon>Microbacteriaceae</taxon>
        <taxon>Glaciihabitans</taxon>
    </lineage>
</organism>
<feature type="transmembrane region" description="Helical" evidence="7">
    <location>
        <begin position="119"/>
        <end position="135"/>
    </location>
</feature>
<keyword evidence="2" id="KW-1003">Cell membrane</keyword>
<evidence type="ECO:0000256" key="7">
    <source>
        <dbReference type="SAM" id="Phobius"/>
    </source>
</evidence>
<evidence type="ECO:0000259" key="8">
    <source>
        <dbReference type="Pfam" id="PF13515"/>
    </source>
</evidence>
<evidence type="ECO:0000256" key="3">
    <source>
        <dbReference type="ARBA" id="ARBA00022692"/>
    </source>
</evidence>
<dbReference type="PANTHER" id="PTHR30509:SF9">
    <property type="entry name" value="MULTIDRUG RESISTANCE PROTEIN MDTO"/>
    <property type="match status" value="1"/>
</dbReference>
<dbReference type="EMBL" id="PVTL01000009">
    <property type="protein sequence ID" value="PRY65910.1"/>
    <property type="molecule type" value="Genomic_DNA"/>
</dbReference>
<dbReference type="AlphaFoldDB" id="A0A2T0V6V6"/>
<comment type="caution">
    <text evidence="9">The sequence shown here is derived from an EMBL/GenBank/DDBJ whole genome shotgun (WGS) entry which is preliminary data.</text>
</comment>
<sequence>MSSSVLTQLGSGIRHPRTLLALKTALAVGLAWSVAPHLPGSASDYPYYGPLGALISMHPTLMRSITTGLRTLAGLVIGMLLAATVIIFAEPNVVTISLVVGAGVLVAGARWLGAGSDTVPTAVLFVLIIGGPNADSYSVGYLVQMTAGILIGLAVNMLIFPPLTVGSARDQLARFRASLADQLDDMAQVLRESWPPEHEDWATRGTQLATVADDVRTALQAASDSRRINPRTRLRRNRHDLTRDYEDLAAFERITFHVRDITDVLANAVWGTEVRIDLDPEVCDVLSDAFTSISPTLRSWDEPTRSAALEEARSTLATVGARAQRAGEKPGSGMNPASVIALDLSRILAVVDDRQPE</sequence>
<evidence type="ECO:0000256" key="2">
    <source>
        <dbReference type="ARBA" id="ARBA00022475"/>
    </source>
</evidence>
<dbReference type="GO" id="GO:0005886">
    <property type="term" value="C:plasma membrane"/>
    <property type="evidence" value="ECO:0007669"/>
    <property type="project" value="UniProtKB-SubCell"/>
</dbReference>
<protein>
    <submittedName>
        <fullName evidence="9">Aromatic acid exporter family member 1</fullName>
    </submittedName>
</protein>
<dbReference type="InterPro" id="IPR049453">
    <property type="entry name" value="Memb_transporter_dom"/>
</dbReference>
<feature type="transmembrane region" description="Helical" evidence="7">
    <location>
        <begin position="141"/>
        <end position="160"/>
    </location>
</feature>
<dbReference type="Pfam" id="PF13515">
    <property type="entry name" value="FUSC_2"/>
    <property type="match status" value="1"/>
</dbReference>
<evidence type="ECO:0000256" key="6">
    <source>
        <dbReference type="ARBA" id="ARBA00043993"/>
    </source>
</evidence>
<gene>
    <name evidence="9" type="ORF">B0I08_10958</name>
</gene>
<evidence type="ECO:0000256" key="5">
    <source>
        <dbReference type="ARBA" id="ARBA00023136"/>
    </source>
</evidence>
<comment type="similarity">
    <text evidence="6">Belongs to the YccS/YhfK family.</text>
</comment>
<name>A0A2T0V6V6_9MICO</name>
<dbReference type="OrthoDB" id="3579456at2"/>
<evidence type="ECO:0000313" key="10">
    <source>
        <dbReference type="Proteomes" id="UP000237983"/>
    </source>
</evidence>
<dbReference type="RefSeq" id="WP_106214388.1">
    <property type="nucleotide sequence ID" value="NZ_PVTL01000009.1"/>
</dbReference>
<keyword evidence="3 7" id="KW-0812">Transmembrane</keyword>
<dbReference type="PANTHER" id="PTHR30509">
    <property type="entry name" value="P-HYDROXYBENZOIC ACID EFFLUX PUMP SUBUNIT-RELATED"/>
    <property type="match status" value="1"/>
</dbReference>
<comment type="subcellular location">
    <subcellularLocation>
        <location evidence="1">Cell membrane</location>
        <topology evidence="1">Multi-pass membrane protein</topology>
    </subcellularLocation>
</comment>
<evidence type="ECO:0000256" key="1">
    <source>
        <dbReference type="ARBA" id="ARBA00004651"/>
    </source>
</evidence>
<accession>A0A2T0V6V6</accession>